<comment type="caution">
    <text evidence="1">The sequence shown here is derived from an EMBL/GenBank/DDBJ whole genome shotgun (WGS) entry which is preliminary data.</text>
</comment>
<name>A0A844G873_9BACT</name>
<gene>
    <name evidence="1" type="ORF">FYJ85_17055</name>
</gene>
<evidence type="ECO:0000313" key="2">
    <source>
        <dbReference type="Proteomes" id="UP000435649"/>
    </source>
</evidence>
<evidence type="ECO:0008006" key="3">
    <source>
        <dbReference type="Google" id="ProtNLM"/>
    </source>
</evidence>
<dbReference type="InterPro" id="IPR027417">
    <property type="entry name" value="P-loop_NTPase"/>
</dbReference>
<protein>
    <recommendedName>
        <fullName evidence="3">AAA domain-containing protein</fullName>
    </recommendedName>
</protein>
<dbReference type="EMBL" id="VUNS01000023">
    <property type="protein sequence ID" value="MST98751.1"/>
    <property type="molecule type" value="Genomic_DNA"/>
</dbReference>
<dbReference type="Gene3D" id="3.40.50.300">
    <property type="entry name" value="P-loop containing nucleotide triphosphate hydrolases"/>
    <property type="match status" value="2"/>
</dbReference>
<accession>A0A844G873</accession>
<dbReference type="SUPFAM" id="SSF52540">
    <property type="entry name" value="P-loop containing nucleoside triphosphate hydrolases"/>
    <property type="match status" value="1"/>
</dbReference>
<reference evidence="1 2" key="1">
    <citation type="submission" date="2019-08" db="EMBL/GenBank/DDBJ databases">
        <title>In-depth cultivation of the pig gut microbiome towards novel bacterial diversity and tailored functional studies.</title>
        <authorList>
            <person name="Wylensek D."/>
            <person name="Hitch T.C.A."/>
            <person name="Clavel T."/>
        </authorList>
    </citation>
    <scope>NUCLEOTIDE SEQUENCE [LARGE SCALE GENOMIC DNA]</scope>
    <source>
        <strain evidence="1 2">BBE-744-WT-12</strain>
    </source>
</reference>
<dbReference type="RefSeq" id="WP_154419732.1">
    <property type="nucleotide sequence ID" value="NZ_VUNS01000023.1"/>
</dbReference>
<evidence type="ECO:0000313" key="1">
    <source>
        <dbReference type="EMBL" id="MST98751.1"/>
    </source>
</evidence>
<dbReference type="Proteomes" id="UP000435649">
    <property type="component" value="Unassembled WGS sequence"/>
</dbReference>
<dbReference type="AlphaFoldDB" id="A0A844G873"/>
<keyword evidence="2" id="KW-1185">Reference proteome</keyword>
<sequence>MPNCISRIRIKNVKGFSDQTFNTEIIANKLHIFVAPNGFGKTSFATAFNSLNRNRIDLDEKKTHRCNISKKPEIELDYNADSEVTTYKATEKSNTISGIFDIFVIKSRLESHAQRQNHGRYSTAIASMRIKPITLINTIPPLRSFTYSIRTIRNVFGANANKLILNISPILNNKEVICYLDSVINWHELSLKRTLIIFDDILNQSREINGSKDYIVEKLQTTCLPNIESNLTIKNAIDHIVTSCNITSRMEAFFVLWQLNYLKLHDSNFSSVLKYYEFCILKEQYTKTIQDFNSSWNNIEPKKLGQSLVVSFPEADYMSNGQRDLLSFVLLLKKAEQHFKKEKCILIIDEIFDYLDDANLVAFQYYISKFIQDFKSQKRELYPILMTHLDPMLFAHFRLNGYKTHYLDDRKFSDSLHLLKLIKERSNDKIKDFVDHYLFHYDPEPAERSTEFLSLGIKKNFSDTATFHPLIIKEVKQYLNGQPADPFAVCIATRVRIEKNACDQLSTPELKREFITTHETIKKLEFCLKKGVEIPEIYFLLSIIYNSTLHATDKNAETIAKQLLRNLTNITIKNMIASLFPEFKEER</sequence>
<organism evidence="1 2">
    <name type="scientific">Victivallis lenta</name>
    <dbReference type="NCBI Taxonomy" id="2606640"/>
    <lineage>
        <taxon>Bacteria</taxon>
        <taxon>Pseudomonadati</taxon>
        <taxon>Lentisphaerota</taxon>
        <taxon>Lentisphaeria</taxon>
        <taxon>Victivallales</taxon>
        <taxon>Victivallaceae</taxon>
        <taxon>Victivallis</taxon>
    </lineage>
</organism>
<proteinExistence type="predicted"/>